<sequence length="390" mass="44792">MNSKDFNDLSFEKLSLGSGGDYDDEEDDGNVDDNFFYENESFYSVSGEDESKDTLNSWSHNITKPSRWKFRDPKSCLNKNLVSKCKTPSDYYNLFFDDEMIDFIVQETNRYGPTKDSAFIPTDEVEIRKFLAVIIQMEYVRLPKLKDYWSSDPAIGGHAICSSVMPRSRCKTLFRPGENVCIDESLVPYRGRISFRQYIPSKRYSYGIKIFKICSQHGYTHNMIIYAGKQDQPRKGTVAEDVVLKLLDDLLGHGRTLYTDNWYTSVPLARTLIKNKTNLVGTIRKNRASLPKSVTSLKLKKGQQVAAQTNDGILVLKWHDKRDVLMLSTTHDDLIDENGKPRVILDYDVGKAYVDISDQMASYSPYIRKTIKWYLRILFFVVIQAAVVNA</sequence>
<evidence type="ECO:0000313" key="3">
    <source>
        <dbReference type="WBParaSite" id="SPAL_0000447100.1"/>
    </source>
</evidence>
<accession>A0A0N5BEP7</accession>
<dbReference type="AlphaFoldDB" id="A0A0N5BEP7"/>
<protein>
    <submittedName>
        <fullName evidence="3">DDE_Tnp_1_7 domain-containing protein</fullName>
    </submittedName>
</protein>
<dbReference type="Proteomes" id="UP000046392">
    <property type="component" value="Unplaced"/>
</dbReference>
<evidence type="ECO:0000259" key="1">
    <source>
        <dbReference type="Pfam" id="PF13843"/>
    </source>
</evidence>
<dbReference type="WBParaSite" id="SPAL_0000447100.1">
    <property type="protein sequence ID" value="SPAL_0000447100.1"/>
    <property type="gene ID" value="SPAL_0000447100"/>
</dbReference>
<evidence type="ECO:0000313" key="2">
    <source>
        <dbReference type="Proteomes" id="UP000046392"/>
    </source>
</evidence>
<reference evidence="3" key="1">
    <citation type="submission" date="2017-02" db="UniProtKB">
        <authorList>
            <consortium name="WormBaseParasite"/>
        </authorList>
    </citation>
    <scope>IDENTIFICATION</scope>
</reference>
<keyword evidence="2" id="KW-1185">Reference proteome</keyword>
<feature type="domain" description="PiggyBac transposable element-derived protein" evidence="1">
    <location>
        <begin position="168"/>
        <end position="390"/>
    </location>
</feature>
<dbReference type="PANTHER" id="PTHR46599">
    <property type="entry name" value="PIGGYBAC TRANSPOSABLE ELEMENT-DERIVED PROTEIN 4"/>
    <property type="match status" value="1"/>
</dbReference>
<name>A0A0N5BEP7_STREA</name>
<organism evidence="2 3">
    <name type="scientific">Strongyloides papillosus</name>
    <name type="common">Intestinal threadworm</name>
    <dbReference type="NCBI Taxonomy" id="174720"/>
    <lineage>
        <taxon>Eukaryota</taxon>
        <taxon>Metazoa</taxon>
        <taxon>Ecdysozoa</taxon>
        <taxon>Nematoda</taxon>
        <taxon>Chromadorea</taxon>
        <taxon>Rhabditida</taxon>
        <taxon>Tylenchina</taxon>
        <taxon>Panagrolaimomorpha</taxon>
        <taxon>Strongyloidoidea</taxon>
        <taxon>Strongyloididae</taxon>
        <taxon>Strongyloides</taxon>
    </lineage>
</organism>
<proteinExistence type="predicted"/>
<dbReference type="PANTHER" id="PTHR46599:SF3">
    <property type="entry name" value="PIGGYBAC TRANSPOSABLE ELEMENT-DERIVED PROTEIN 4"/>
    <property type="match status" value="1"/>
</dbReference>
<dbReference type="InterPro" id="IPR029526">
    <property type="entry name" value="PGBD"/>
</dbReference>
<dbReference type="STRING" id="174720.A0A0N5BEP7"/>
<dbReference type="Pfam" id="PF13843">
    <property type="entry name" value="DDE_Tnp_1_7"/>
    <property type="match status" value="1"/>
</dbReference>